<accession>A0AA38UCP7</accession>
<organism evidence="1 2">
    <name type="scientific">Centaurea solstitialis</name>
    <name type="common">yellow star-thistle</name>
    <dbReference type="NCBI Taxonomy" id="347529"/>
    <lineage>
        <taxon>Eukaryota</taxon>
        <taxon>Viridiplantae</taxon>
        <taxon>Streptophyta</taxon>
        <taxon>Embryophyta</taxon>
        <taxon>Tracheophyta</taxon>
        <taxon>Spermatophyta</taxon>
        <taxon>Magnoliopsida</taxon>
        <taxon>eudicotyledons</taxon>
        <taxon>Gunneridae</taxon>
        <taxon>Pentapetalae</taxon>
        <taxon>asterids</taxon>
        <taxon>campanulids</taxon>
        <taxon>Asterales</taxon>
        <taxon>Asteraceae</taxon>
        <taxon>Carduoideae</taxon>
        <taxon>Cardueae</taxon>
        <taxon>Centaureinae</taxon>
        <taxon>Centaurea</taxon>
    </lineage>
</organism>
<dbReference type="AlphaFoldDB" id="A0AA38UCP7"/>
<proteinExistence type="predicted"/>
<protein>
    <submittedName>
        <fullName evidence="1">Uncharacterized protein</fullName>
    </submittedName>
</protein>
<dbReference type="EMBL" id="JARYMX010000001">
    <property type="protein sequence ID" value="KAJ9567593.1"/>
    <property type="molecule type" value="Genomic_DNA"/>
</dbReference>
<name>A0AA38UCP7_9ASTR</name>
<reference evidence="1" key="1">
    <citation type="submission" date="2023-03" db="EMBL/GenBank/DDBJ databases">
        <title>Chromosome-scale reference genome and RAD-based genetic map of yellow starthistle (Centaurea solstitialis) reveal putative structural variation and QTLs associated with invader traits.</title>
        <authorList>
            <person name="Reatini B."/>
            <person name="Cang F.A."/>
            <person name="Jiang Q."/>
            <person name="Mckibben M.T.W."/>
            <person name="Barker M.S."/>
            <person name="Rieseberg L.H."/>
            <person name="Dlugosch K.M."/>
        </authorList>
    </citation>
    <scope>NUCLEOTIDE SEQUENCE</scope>
    <source>
        <strain evidence="1">CAN-66</strain>
        <tissue evidence="1">Leaf</tissue>
    </source>
</reference>
<evidence type="ECO:0000313" key="1">
    <source>
        <dbReference type="EMBL" id="KAJ9567593.1"/>
    </source>
</evidence>
<comment type="caution">
    <text evidence="1">The sequence shown here is derived from an EMBL/GenBank/DDBJ whole genome shotgun (WGS) entry which is preliminary data.</text>
</comment>
<sequence length="190" mass="21510">MDGSVCCRCQRENMLLKALGSYWNLMQTCRGYHMGNGKQWRRCGHSRKTGSPYIFEDHMDRYEDVAKVNLSNQVDSTSSSHPNRETQEKRRKIIEEITEGGKKLRRIGKTVRWSCGVMNVLKSTLLCRLLIDPIIEPMLVAMASNEVTMFDTLSIDAAVVEDPARLAAFRPIGRGRSVGEGRSSLPKSTW</sequence>
<keyword evidence="2" id="KW-1185">Reference proteome</keyword>
<dbReference type="Proteomes" id="UP001172457">
    <property type="component" value="Chromosome 1"/>
</dbReference>
<evidence type="ECO:0000313" key="2">
    <source>
        <dbReference type="Proteomes" id="UP001172457"/>
    </source>
</evidence>
<gene>
    <name evidence="1" type="ORF">OSB04_003559</name>
</gene>